<dbReference type="PANTHER" id="PTHR11895">
    <property type="entry name" value="TRANSAMIDASE"/>
    <property type="match status" value="1"/>
</dbReference>
<dbReference type="PROSITE" id="PS00571">
    <property type="entry name" value="AMIDASES"/>
    <property type="match status" value="1"/>
</dbReference>
<dbReference type="InterPro" id="IPR023631">
    <property type="entry name" value="Amidase_dom"/>
</dbReference>
<dbReference type="InterPro" id="IPR036928">
    <property type="entry name" value="AS_sf"/>
</dbReference>
<dbReference type="InterPro" id="IPR000120">
    <property type="entry name" value="Amidase"/>
</dbReference>
<feature type="region of interest" description="Disordered" evidence="1">
    <location>
        <begin position="209"/>
        <end position="230"/>
    </location>
</feature>
<dbReference type="Gene3D" id="3.90.1300.10">
    <property type="entry name" value="Amidase signature (AS) domain"/>
    <property type="match status" value="1"/>
</dbReference>
<dbReference type="InterPro" id="IPR020556">
    <property type="entry name" value="Amidase_CS"/>
</dbReference>
<name>A0A381PZ09_9ZZZZ</name>
<dbReference type="GO" id="GO:0003824">
    <property type="term" value="F:catalytic activity"/>
    <property type="evidence" value="ECO:0007669"/>
    <property type="project" value="InterPro"/>
</dbReference>
<dbReference type="AlphaFoldDB" id="A0A381PZ09"/>
<dbReference type="Pfam" id="PF01425">
    <property type="entry name" value="Amidase"/>
    <property type="match status" value="1"/>
</dbReference>
<organism evidence="3">
    <name type="scientific">marine metagenome</name>
    <dbReference type="NCBI Taxonomy" id="408172"/>
    <lineage>
        <taxon>unclassified sequences</taxon>
        <taxon>metagenomes</taxon>
        <taxon>ecological metagenomes</taxon>
    </lineage>
</organism>
<gene>
    <name evidence="3" type="ORF">METZ01_LOCUS25145</name>
</gene>
<dbReference type="EMBL" id="UINC01001149">
    <property type="protein sequence ID" value="SUZ72291.1"/>
    <property type="molecule type" value="Genomic_DNA"/>
</dbReference>
<accession>A0A381PZ09</accession>
<feature type="domain" description="Amidase" evidence="2">
    <location>
        <begin position="100"/>
        <end position="520"/>
    </location>
</feature>
<dbReference type="SUPFAM" id="SSF75304">
    <property type="entry name" value="Amidase signature (AS) enzymes"/>
    <property type="match status" value="1"/>
</dbReference>
<dbReference type="PANTHER" id="PTHR11895:SF7">
    <property type="entry name" value="GLUTAMYL-TRNA(GLN) AMIDOTRANSFERASE SUBUNIT A, MITOCHONDRIAL"/>
    <property type="match status" value="1"/>
</dbReference>
<sequence length="539" mass="57398">MMKRAPSNFTVVSGILFFPAVVNFHRLPVTGPESWSIIPWVLVALRLSPDRPPSSPVHDSLNIAPDAAPWTITMNKSDLPFVSASELSRLMAAKEVSPVEATEAYLERIESLDGKLRAFVTVTADAALDAARRAEQEIAQGNPRGPMHGVPVALKDQIYTQGIVTTGGSPVFKDFVPTVDATVVSNLKTAGAVMLGKLNMTEFATSGLSHQFDPPRNPWDLERSTGGSSSGSGAATAGFLCAVALGEDTGGSVRFPASWCGLAGIRPTWGRVSRYGVMPGVRSMDTVGPLGRTVEDCAITLAAIAGHDPKDRVSSNEPVPDYQAALTGDIKGLRVGIVRELVYTDLVEEEVRQSVLDAGSALKALGAQVEEISIPLAANAGAINGAIRVEAPVTYQDLLYDRPKEIAHDNRIGYLVGSIMPASYFYKGLRLRTLIRDQVLAALGNVELLLCPTTGVAAQLLGPDPVIDSKKASSRIPWLLATTFSLANVPALSVPCGFTETGLPIGLQIAGRPFDESTVLRAGHAYEQNSDWLTRRPNI</sequence>
<evidence type="ECO:0000259" key="2">
    <source>
        <dbReference type="Pfam" id="PF01425"/>
    </source>
</evidence>
<evidence type="ECO:0000256" key="1">
    <source>
        <dbReference type="SAM" id="MobiDB-lite"/>
    </source>
</evidence>
<protein>
    <recommendedName>
        <fullName evidence="2">Amidase domain-containing protein</fullName>
    </recommendedName>
</protein>
<proteinExistence type="predicted"/>
<evidence type="ECO:0000313" key="3">
    <source>
        <dbReference type="EMBL" id="SUZ72291.1"/>
    </source>
</evidence>
<reference evidence="3" key="1">
    <citation type="submission" date="2018-05" db="EMBL/GenBank/DDBJ databases">
        <authorList>
            <person name="Lanie J.A."/>
            <person name="Ng W.-L."/>
            <person name="Kazmierczak K.M."/>
            <person name="Andrzejewski T.M."/>
            <person name="Davidsen T.M."/>
            <person name="Wayne K.J."/>
            <person name="Tettelin H."/>
            <person name="Glass J.I."/>
            <person name="Rusch D."/>
            <person name="Podicherti R."/>
            <person name="Tsui H.-C.T."/>
            <person name="Winkler M.E."/>
        </authorList>
    </citation>
    <scope>NUCLEOTIDE SEQUENCE</scope>
</reference>